<sequence>NRWRTQAQGRRVVAFPIWLYCDGTSGNTSKKWNNHDSFLFTPAGLPYNQAHLEYHVHFLCTSNIAPPLEMLDGIAKQIQTGQRPGIWAWDCELQEVVLVIPSVLAMLGDNPMQSELSCHIGLHGKLFCRCCFVKGQEAPKEVDGERLGTSEVS</sequence>
<dbReference type="AlphaFoldDB" id="A0A5C3KKK7"/>
<name>A0A5C3KKK7_COPMA</name>
<dbReference type="PANTHER" id="PTHR31912">
    <property type="entry name" value="IP13529P"/>
    <property type="match status" value="1"/>
</dbReference>
<keyword evidence="2" id="KW-1185">Reference proteome</keyword>
<dbReference type="STRING" id="230819.A0A5C3KKK7"/>
<dbReference type="Proteomes" id="UP000307440">
    <property type="component" value="Unassembled WGS sequence"/>
</dbReference>
<dbReference type="EMBL" id="ML210299">
    <property type="protein sequence ID" value="TFK20455.1"/>
    <property type="molecule type" value="Genomic_DNA"/>
</dbReference>
<gene>
    <name evidence="1" type="ORF">FA15DRAFT_599637</name>
</gene>
<evidence type="ECO:0000313" key="1">
    <source>
        <dbReference type="EMBL" id="TFK20455.1"/>
    </source>
</evidence>
<organism evidence="1 2">
    <name type="scientific">Coprinopsis marcescibilis</name>
    <name type="common">Agaric fungus</name>
    <name type="synonym">Psathyrella marcescibilis</name>
    <dbReference type="NCBI Taxonomy" id="230819"/>
    <lineage>
        <taxon>Eukaryota</taxon>
        <taxon>Fungi</taxon>
        <taxon>Dikarya</taxon>
        <taxon>Basidiomycota</taxon>
        <taxon>Agaricomycotina</taxon>
        <taxon>Agaricomycetes</taxon>
        <taxon>Agaricomycetidae</taxon>
        <taxon>Agaricales</taxon>
        <taxon>Agaricineae</taxon>
        <taxon>Psathyrellaceae</taxon>
        <taxon>Coprinopsis</taxon>
    </lineage>
</organism>
<accession>A0A5C3KKK7</accession>
<feature type="non-terminal residue" evidence="1">
    <location>
        <position position="1"/>
    </location>
</feature>
<evidence type="ECO:0000313" key="2">
    <source>
        <dbReference type="Proteomes" id="UP000307440"/>
    </source>
</evidence>
<dbReference type="OrthoDB" id="2246127at2759"/>
<dbReference type="PANTHER" id="PTHR31912:SF34">
    <property type="entry name" value="NOTOCHORD-RELATED PROTEIN"/>
    <property type="match status" value="1"/>
</dbReference>
<reference evidence="1 2" key="1">
    <citation type="journal article" date="2019" name="Nat. Ecol. Evol.">
        <title>Megaphylogeny resolves global patterns of mushroom evolution.</title>
        <authorList>
            <person name="Varga T."/>
            <person name="Krizsan K."/>
            <person name="Foldi C."/>
            <person name="Dima B."/>
            <person name="Sanchez-Garcia M."/>
            <person name="Sanchez-Ramirez S."/>
            <person name="Szollosi G.J."/>
            <person name="Szarkandi J.G."/>
            <person name="Papp V."/>
            <person name="Albert L."/>
            <person name="Andreopoulos W."/>
            <person name="Angelini C."/>
            <person name="Antonin V."/>
            <person name="Barry K.W."/>
            <person name="Bougher N.L."/>
            <person name="Buchanan P."/>
            <person name="Buyck B."/>
            <person name="Bense V."/>
            <person name="Catcheside P."/>
            <person name="Chovatia M."/>
            <person name="Cooper J."/>
            <person name="Damon W."/>
            <person name="Desjardin D."/>
            <person name="Finy P."/>
            <person name="Geml J."/>
            <person name="Haridas S."/>
            <person name="Hughes K."/>
            <person name="Justo A."/>
            <person name="Karasinski D."/>
            <person name="Kautmanova I."/>
            <person name="Kiss B."/>
            <person name="Kocsube S."/>
            <person name="Kotiranta H."/>
            <person name="LaButti K.M."/>
            <person name="Lechner B.E."/>
            <person name="Liimatainen K."/>
            <person name="Lipzen A."/>
            <person name="Lukacs Z."/>
            <person name="Mihaltcheva S."/>
            <person name="Morgado L.N."/>
            <person name="Niskanen T."/>
            <person name="Noordeloos M.E."/>
            <person name="Ohm R.A."/>
            <person name="Ortiz-Santana B."/>
            <person name="Ovrebo C."/>
            <person name="Racz N."/>
            <person name="Riley R."/>
            <person name="Savchenko A."/>
            <person name="Shiryaev A."/>
            <person name="Soop K."/>
            <person name="Spirin V."/>
            <person name="Szebenyi C."/>
            <person name="Tomsovsky M."/>
            <person name="Tulloss R.E."/>
            <person name="Uehling J."/>
            <person name="Grigoriev I.V."/>
            <person name="Vagvolgyi C."/>
            <person name="Papp T."/>
            <person name="Martin F.M."/>
            <person name="Miettinen O."/>
            <person name="Hibbett D.S."/>
            <person name="Nagy L.G."/>
        </authorList>
    </citation>
    <scope>NUCLEOTIDE SEQUENCE [LARGE SCALE GENOMIC DNA]</scope>
    <source>
        <strain evidence="1 2">CBS 121175</strain>
    </source>
</reference>
<protein>
    <submittedName>
        <fullName evidence="1">Uncharacterized protein</fullName>
    </submittedName>
</protein>
<proteinExistence type="predicted"/>